<keyword evidence="3 9" id="KW-0812">Transmembrane</keyword>
<feature type="compositionally biased region" description="Acidic residues" evidence="10">
    <location>
        <begin position="272"/>
        <end position="284"/>
    </location>
</feature>
<feature type="compositionally biased region" description="Basic and acidic residues" evidence="10">
    <location>
        <begin position="515"/>
        <end position="527"/>
    </location>
</feature>
<comment type="similarity">
    <text evidence="2 9">Belongs to the calreticulin family.</text>
</comment>
<sequence length="564" mass="63213">MRLPYSFVALLLASALALGRADEVHKAEDRAVFFKPSTVKGHFVEQFTPDWVERWSTSKATKEESGEELKYVGVWSVEEPTVYPGIVNDSGLVAKTVAALHAISAQFAEPLDNTGKTLVVQYEVKPQQGLECAGAYLKLLTKTDSKLHAEEFNAATPYTIMFGPDRCGATNKVHFIFRHKHPKTGEYEEKHLASAPSANVEKTSSLYTLVVKPDNSFEIRINDKVEKAGNLLESFSPPVNPPKDIDDPNDTKPSDWVDNPKIPDPDATKPDDWDESAPFEIVDEDAVKPDDWLEDEPQTIPDPEAEKPEYWDDEEDGAWLPPQINNPKCEDISGCGPWQRPMKRNPNYKGKWYPPQIDNPDYKGPWSPRKIPNPDYVDDQTPANFEKMEGIGFEIWTMQKDILFDNIYIGHSEEDAKKFADETWAVKYKIEKATEDTEEAKLSPSTTPSFSDDPIQYVQHKVNEFLAVFWDDPVGGITEFPVIAGGLAGGFIVFFVLLGLLFSLLTPAKKAYPHKKTDEPTPDDKDSGPSTAKEGSSSAENEEEETKPKKAAKKRSSKKTRKDN</sequence>
<dbReference type="SUPFAM" id="SSF49899">
    <property type="entry name" value="Concanavalin A-like lectins/glucanases"/>
    <property type="match status" value="2"/>
</dbReference>
<feature type="compositionally biased region" description="Basic residues" evidence="10">
    <location>
        <begin position="549"/>
        <end position="564"/>
    </location>
</feature>
<gene>
    <name evidence="11" type="primary">AFUA_4G12850_2</name>
    <name evidence="11" type="ORF">g.22657</name>
</gene>
<dbReference type="InterPro" id="IPR001580">
    <property type="entry name" value="Calret/calnex"/>
</dbReference>
<feature type="compositionally biased region" description="Basic and acidic residues" evidence="10">
    <location>
        <begin position="261"/>
        <end position="271"/>
    </location>
</feature>
<evidence type="ECO:0000256" key="1">
    <source>
        <dbReference type="ARBA" id="ARBA00004389"/>
    </source>
</evidence>
<dbReference type="InterPro" id="IPR013320">
    <property type="entry name" value="ConA-like_dom_sf"/>
</dbReference>
<keyword evidence="5 9" id="KW-1133">Transmembrane helix</keyword>
<dbReference type="FunFam" id="2.60.120.200:FF:000011">
    <property type="entry name" value="Probable calnexin"/>
    <property type="match status" value="1"/>
</dbReference>
<evidence type="ECO:0000256" key="2">
    <source>
        <dbReference type="ARBA" id="ARBA00010983"/>
    </source>
</evidence>
<dbReference type="EMBL" id="GDJX01015958">
    <property type="protein sequence ID" value="JAT51978.1"/>
    <property type="molecule type" value="Transcribed_RNA"/>
</dbReference>
<evidence type="ECO:0000256" key="10">
    <source>
        <dbReference type="SAM" id="MobiDB-lite"/>
    </source>
</evidence>
<evidence type="ECO:0000256" key="4">
    <source>
        <dbReference type="ARBA" id="ARBA00022824"/>
    </source>
</evidence>
<dbReference type="InterPro" id="IPR009033">
    <property type="entry name" value="Calreticulin/calnexin_P_dom_sf"/>
</dbReference>
<dbReference type="GO" id="GO:0006457">
    <property type="term" value="P:protein folding"/>
    <property type="evidence" value="ECO:0007669"/>
    <property type="project" value="InterPro"/>
</dbReference>
<evidence type="ECO:0000256" key="5">
    <source>
        <dbReference type="ARBA" id="ARBA00022989"/>
    </source>
</evidence>
<feature type="signal peptide" evidence="9">
    <location>
        <begin position="1"/>
        <end position="21"/>
    </location>
</feature>
<feature type="transmembrane region" description="Helical" evidence="9">
    <location>
        <begin position="482"/>
        <end position="505"/>
    </location>
</feature>
<feature type="compositionally biased region" description="Basic and acidic residues" evidence="10">
    <location>
        <begin position="243"/>
        <end position="255"/>
    </location>
</feature>
<keyword evidence="4 9" id="KW-0256">Endoplasmic reticulum</keyword>
<dbReference type="Pfam" id="PF00262">
    <property type="entry name" value="Calreticulin"/>
    <property type="match status" value="1"/>
</dbReference>
<dbReference type="Gene3D" id="2.60.120.200">
    <property type="match status" value="1"/>
</dbReference>
<dbReference type="PRINTS" id="PR00626">
    <property type="entry name" value="CALRETICULIN"/>
</dbReference>
<organism evidence="11">
    <name type="scientific">Anthurium amnicola</name>
    <dbReference type="NCBI Taxonomy" id="1678845"/>
    <lineage>
        <taxon>Eukaryota</taxon>
        <taxon>Viridiplantae</taxon>
        <taxon>Streptophyta</taxon>
        <taxon>Embryophyta</taxon>
        <taxon>Tracheophyta</taxon>
        <taxon>Spermatophyta</taxon>
        <taxon>Magnoliopsida</taxon>
        <taxon>Liliopsida</taxon>
        <taxon>Araceae</taxon>
        <taxon>Pothoideae</taxon>
        <taxon>Potheae</taxon>
        <taxon>Anthurium</taxon>
    </lineage>
</organism>
<evidence type="ECO:0000256" key="9">
    <source>
        <dbReference type="RuleBase" id="RU362126"/>
    </source>
</evidence>
<keyword evidence="7 9" id="KW-0143">Chaperone</keyword>
<dbReference type="PANTHER" id="PTHR11073:SF1">
    <property type="entry name" value="CALNEXIN 14D-RELATED"/>
    <property type="match status" value="1"/>
</dbReference>
<dbReference type="GO" id="GO:0036503">
    <property type="term" value="P:ERAD pathway"/>
    <property type="evidence" value="ECO:0007669"/>
    <property type="project" value="TreeGrafter"/>
</dbReference>
<feature type="region of interest" description="Disordered" evidence="10">
    <location>
        <begin position="232"/>
        <end position="309"/>
    </location>
</feature>
<dbReference type="AlphaFoldDB" id="A0A1D1YBG8"/>
<dbReference type="GO" id="GO:0051082">
    <property type="term" value="F:unfolded protein binding"/>
    <property type="evidence" value="ECO:0007669"/>
    <property type="project" value="InterPro"/>
</dbReference>
<reference evidence="11" key="1">
    <citation type="submission" date="2015-07" db="EMBL/GenBank/DDBJ databases">
        <title>Transcriptome Assembly of Anthurium amnicola.</title>
        <authorList>
            <person name="Suzuki J."/>
        </authorList>
    </citation>
    <scope>NUCLEOTIDE SEQUENCE</scope>
</reference>
<dbReference type="PANTHER" id="PTHR11073">
    <property type="entry name" value="CALRETICULIN AND CALNEXIN"/>
    <property type="match status" value="1"/>
</dbReference>
<dbReference type="PROSITE" id="PS00804">
    <property type="entry name" value="CALRETICULIN_2"/>
    <property type="match status" value="1"/>
</dbReference>
<keyword evidence="9" id="KW-0732">Signal</keyword>
<feature type="disulfide bond" evidence="8">
    <location>
        <begin position="132"/>
        <end position="167"/>
    </location>
</feature>
<dbReference type="SUPFAM" id="SSF63887">
    <property type="entry name" value="P-domain of calnexin/calreticulin"/>
    <property type="match status" value="1"/>
</dbReference>
<dbReference type="GO" id="GO:0005789">
    <property type="term" value="C:endoplasmic reticulum membrane"/>
    <property type="evidence" value="ECO:0007669"/>
    <property type="project" value="UniProtKB-SubCell"/>
</dbReference>
<evidence type="ECO:0000256" key="7">
    <source>
        <dbReference type="ARBA" id="ARBA00023186"/>
    </source>
</evidence>
<proteinExistence type="inferred from homology"/>
<dbReference type="InterPro" id="IPR018124">
    <property type="entry name" value="Calret/calnex_CS"/>
</dbReference>
<keyword evidence="8" id="KW-1015">Disulfide bond</keyword>
<dbReference type="Gene3D" id="2.10.250.10">
    <property type="entry name" value="Calreticulin/calnexin, P domain"/>
    <property type="match status" value="1"/>
</dbReference>
<evidence type="ECO:0000256" key="3">
    <source>
        <dbReference type="ARBA" id="ARBA00022692"/>
    </source>
</evidence>
<protein>
    <submittedName>
        <fullName evidence="11">Calnexin</fullName>
    </submittedName>
</protein>
<dbReference type="FunFam" id="2.10.250.10:FF:000001">
    <property type="entry name" value="Calnexin homolog"/>
    <property type="match status" value="1"/>
</dbReference>
<name>A0A1D1YBG8_9ARAE</name>
<dbReference type="GO" id="GO:0005509">
    <property type="term" value="F:calcium ion binding"/>
    <property type="evidence" value="ECO:0007669"/>
    <property type="project" value="InterPro"/>
</dbReference>
<evidence type="ECO:0000313" key="11">
    <source>
        <dbReference type="EMBL" id="JAT51978.1"/>
    </source>
</evidence>
<evidence type="ECO:0000256" key="8">
    <source>
        <dbReference type="PIRSR" id="PIRSR601580-3"/>
    </source>
</evidence>
<evidence type="ECO:0000256" key="6">
    <source>
        <dbReference type="ARBA" id="ARBA00023136"/>
    </source>
</evidence>
<accession>A0A1D1YBG8</accession>
<comment type="subcellular location">
    <subcellularLocation>
        <location evidence="1">Endoplasmic reticulum membrane</location>
        <topology evidence="1">Single-pass membrane protein</topology>
    </subcellularLocation>
</comment>
<feature type="region of interest" description="Disordered" evidence="10">
    <location>
        <begin position="512"/>
        <end position="564"/>
    </location>
</feature>
<keyword evidence="6 9" id="KW-0472">Membrane</keyword>
<feature type="chain" id="PRO_5008811194" evidence="9">
    <location>
        <begin position="22"/>
        <end position="564"/>
    </location>
</feature>